<accession>A0ABV3QVM5</accession>
<dbReference type="InterPro" id="IPR023346">
    <property type="entry name" value="Lysozyme-like_dom_sf"/>
</dbReference>
<evidence type="ECO:0000313" key="3">
    <source>
        <dbReference type="EMBL" id="MEW9804850.1"/>
    </source>
</evidence>
<gene>
    <name evidence="3" type="ORF">ABUE31_02470</name>
</gene>
<dbReference type="SUPFAM" id="SSF53955">
    <property type="entry name" value="Lysozyme-like"/>
    <property type="match status" value="1"/>
</dbReference>
<dbReference type="Proteomes" id="UP001556196">
    <property type="component" value="Unassembled WGS sequence"/>
</dbReference>
<sequence length="203" mass="22835">MRTSHFVKIAGLTLVAALAAALPGRSAAPLEIDNVCAVFSQKAGWFEDWQQAAEETQRERGVPVPVLMATLRKESAFQHDAKPPRTFLLGFIPWKRVSSAYGYSQALDGTWAQYQKETGNASAKRTNFKDAVDFVGWYHDKTARQFGIAKDDAYNLYLAYYFGWTGYGRGDWKERPGLQAYARQTEEMARDYAAQLKTCGQQV</sequence>
<reference evidence="3 4" key="1">
    <citation type="submission" date="2024-06" db="EMBL/GenBank/DDBJ databases">
        <authorList>
            <person name="Tuo L."/>
        </authorList>
    </citation>
    <scope>NUCLEOTIDE SEQUENCE [LARGE SCALE GENOMIC DNA]</scope>
    <source>
        <strain evidence="3 4">ZMM04-5</strain>
    </source>
</reference>
<keyword evidence="1" id="KW-0732">Signal</keyword>
<comment type="caution">
    <text evidence="3">The sequence shown here is derived from an EMBL/GenBank/DDBJ whole genome shotgun (WGS) entry which is preliminary data.</text>
</comment>
<feature type="chain" id="PRO_5045060492" description="Transglycosylase SLT domain-containing protein" evidence="1">
    <location>
        <begin position="28"/>
        <end position="203"/>
    </location>
</feature>
<feature type="domain" description="Transglycosylase SLT" evidence="2">
    <location>
        <begin position="17"/>
        <end position="199"/>
    </location>
</feature>
<evidence type="ECO:0000313" key="4">
    <source>
        <dbReference type="Proteomes" id="UP001556196"/>
    </source>
</evidence>
<dbReference type="EMBL" id="JBFOCI010000001">
    <property type="protein sequence ID" value="MEW9804850.1"/>
    <property type="molecule type" value="Genomic_DNA"/>
</dbReference>
<protein>
    <recommendedName>
        <fullName evidence="2">Transglycosylase SLT domain-containing protein</fullName>
    </recommendedName>
</protein>
<dbReference type="Pfam" id="PF19489">
    <property type="entry name" value="SLT_4"/>
    <property type="match status" value="1"/>
</dbReference>
<evidence type="ECO:0000259" key="2">
    <source>
        <dbReference type="Pfam" id="PF19489"/>
    </source>
</evidence>
<keyword evidence="4" id="KW-1185">Reference proteome</keyword>
<evidence type="ECO:0000256" key="1">
    <source>
        <dbReference type="SAM" id="SignalP"/>
    </source>
</evidence>
<proteinExistence type="predicted"/>
<feature type="signal peptide" evidence="1">
    <location>
        <begin position="1"/>
        <end position="27"/>
    </location>
</feature>
<dbReference type="RefSeq" id="WP_367721911.1">
    <property type="nucleotide sequence ID" value="NZ_JBFOCI010000001.1"/>
</dbReference>
<organism evidence="3 4">
    <name type="scientific">Mesorhizobium marinum</name>
    <dbReference type="NCBI Taxonomy" id="3228790"/>
    <lineage>
        <taxon>Bacteria</taxon>
        <taxon>Pseudomonadati</taxon>
        <taxon>Pseudomonadota</taxon>
        <taxon>Alphaproteobacteria</taxon>
        <taxon>Hyphomicrobiales</taxon>
        <taxon>Phyllobacteriaceae</taxon>
        <taxon>Mesorhizobium</taxon>
    </lineage>
</organism>
<dbReference type="Gene3D" id="1.10.530.10">
    <property type="match status" value="1"/>
</dbReference>
<dbReference type="InterPro" id="IPR045795">
    <property type="entry name" value="SLT_4"/>
</dbReference>
<name>A0ABV3QVM5_9HYPH</name>